<keyword evidence="5" id="KW-0813">Transport</keyword>
<evidence type="ECO:0000256" key="3">
    <source>
        <dbReference type="ARBA" id="ARBA00022989"/>
    </source>
</evidence>
<sequence length="301" mass="33854">MSGISLYVLRGFFSKITPGYYNPAATVSQLVLRRLDVPSIVAYVVVQFFGAFLGAVLFRALVSDFIFVDYFISSYMSADAGSISRSQGFFLDVILSSIICLSYLAEINHSDHLRIPACWLCYVQGFGVDYPGLIKHCEETTRDEHADFRLGRSRIDQVLIVRRVIEIWQRCTKPMQIALPNFEVVLNSPHQCCALTDRVPRKFVCLLDDVSQRRTAAVRRMYKTVSGGNWSKTKGSGITLPQLQFNSATDGIKRRTVDQCLSDIVLTPSGCFLTDIEYADVVVTFIQALRNSIVLLTLYRS</sequence>
<keyword evidence="3 6" id="KW-1133">Transmembrane helix</keyword>
<dbReference type="SUPFAM" id="SSF81338">
    <property type="entry name" value="Aquaporin-like"/>
    <property type="match status" value="1"/>
</dbReference>
<evidence type="ECO:0000256" key="5">
    <source>
        <dbReference type="RuleBase" id="RU000477"/>
    </source>
</evidence>
<comment type="subcellular location">
    <subcellularLocation>
        <location evidence="1">Membrane</location>
        <topology evidence="1">Multi-pass membrane protein</topology>
    </subcellularLocation>
</comment>
<keyword evidence="2 5" id="KW-0812">Transmembrane</keyword>
<dbReference type="PRINTS" id="PR00783">
    <property type="entry name" value="MINTRINSICP"/>
</dbReference>
<accession>A0ABR1CJ56</accession>
<dbReference type="InterPro" id="IPR023271">
    <property type="entry name" value="Aquaporin-like"/>
</dbReference>
<evidence type="ECO:0000256" key="2">
    <source>
        <dbReference type="ARBA" id="ARBA00022692"/>
    </source>
</evidence>
<protein>
    <recommendedName>
        <fullName evidence="9">Aquaporin</fullName>
    </recommendedName>
</protein>
<evidence type="ECO:0000313" key="7">
    <source>
        <dbReference type="EMBL" id="KAK6737708.1"/>
    </source>
</evidence>
<dbReference type="EMBL" id="JAVFWL010000002">
    <property type="protein sequence ID" value="KAK6737708.1"/>
    <property type="molecule type" value="Genomic_DNA"/>
</dbReference>
<evidence type="ECO:0000256" key="1">
    <source>
        <dbReference type="ARBA" id="ARBA00004141"/>
    </source>
</evidence>
<comment type="caution">
    <text evidence="7">The sequence shown here is derived from an EMBL/GenBank/DDBJ whole genome shotgun (WGS) entry which is preliminary data.</text>
</comment>
<feature type="transmembrane region" description="Helical" evidence="6">
    <location>
        <begin position="40"/>
        <end position="67"/>
    </location>
</feature>
<evidence type="ECO:0000256" key="4">
    <source>
        <dbReference type="ARBA" id="ARBA00023136"/>
    </source>
</evidence>
<name>A0ABR1CJ56_NECAM</name>
<keyword evidence="8" id="KW-1185">Reference proteome</keyword>
<reference evidence="7 8" key="1">
    <citation type="submission" date="2023-08" db="EMBL/GenBank/DDBJ databases">
        <title>A Necator americanus chromosomal reference genome.</title>
        <authorList>
            <person name="Ilik V."/>
            <person name="Petrzelkova K.J."/>
            <person name="Pardy F."/>
            <person name="Fuh T."/>
            <person name="Niatou-Singa F.S."/>
            <person name="Gouil Q."/>
            <person name="Baker L."/>
            <person name="Ritchie M.E."/>
            <person name="Jex A.R."/>
            <person name="Gazzola D."/>
            <person name="Li H."/>
            <person name="Toshio Fujiwara R."/>
            <person name="Zhan B."/>
            <person name="Aroian R.V."/>
            <person name="Pafco B."/>
            <person name="Schwarz E.M."/>
        </authorList>
    </citation>
    <scope>NUCLEOTIDE SEQUENCE [LARGE SCALE GENOMIC DNA]</scope>
    <source>
        <strain evidence="7 8">Aroian</strain>
        <tissue evidence="7">Whole animal</tissue>
    </source>
</reference>
<comment type="similarity">
    <text evidence="5">Belongs to the MIP/aquaporin (TC 1.A.8) family.</text>
</comment>
<organism evidence="7 8">
    <name type="scientific">Necator americanus</name>
    <name type="common">Human hookworm</name>
    <dbReference type="NCBI Taxonomy" id="51031"/>
    <lineage>
        <taxon>Eukaryota</taxon>
        <taxon>Metazoa</taxon>
        <taxon>Ecdysozoa</taxon>
        <taxon>Nematoda</taxon>
        <taxon>Chromadorea</taxon>
        <taxon>Rhabditida</taxon>
        <taxon>Rhabditina</taxon>
        <taxon>Rhabditomorpha</taxon>
        <taxon>Strongyloidea</taxon>
        <taxon>Ancylostomatidae</taxon>
        <taxon>Bunostominae</taxon>
        <taxon>Necator</taxon>
    </lineage>
</organism>
<evidence type="ECO:0000256" key="6">
    <source>
        <dbReference type="SAM" id="Phobius"/>
    </source>
</evidence>
<evidence type="ECO:0008006" key="9">
    <source>
        <dbReference type="Google" id="ProtNLM"/>
    </source>
</evidence>
<evidence type="ECO:0000313" key="8">
    <source>
        <dbReference type="Proteomes" id="UP001303046"/>
    </source>
</evidence>
<keyword evidence="4 6" id="KW-0472">Membrane</keyword>
<dbReference type="Gene3D" id="1.20.1080.10">
    <property type="entry name" value="Glycerol uptake facilitator protein"/>
    <property type="match status" value="1"/>
</dbReference>
<dbReference type="InterPro" id="IPR000425">
    <property type="entry name" value="MIP"/>
</dbReference>
<gene>
    <name evidence="7" type="primary">Necator_chrII.g7842</name>
    <name evidence="7" type="ORF">RB195_020048</name>
</gene>
<dbReference type="Proteomes" id="UP001303046">
    <property type="component" value="Unassembled WGS sequence"/>
</dbReference>
<dbReference type="Pfam" id="PF00230">
    <property type="entry name" value="MIP"/>
    <property type="match status" value="1"/>
</dbReference>
<proteinExistence type="inferred from homology"/>